<dbReference type="Proteomes" id="UP000278398">
    <property type="component" value="Unassembled WGS sequence"/>
</dbReference>
<keyword evidence="6" id="KW-1185">Reference proteome</keyword>
<evidence type="ECO:0000259" key="4">
    <source>
        <dbReference type="Pfam" id="PF00535"/>
    </source>
</evidence>
<keyword evidence="3 5" id="KW-0808">Transferase</keyword>
<dbReference type="InterPro" id="IPR029044">
    <property type="entry name" value="Nucleotide-diphossugar_trans"/>
</dbReference>
<dbReference type="InterPro" id="IPR001173">
    <property type="entry name" value="Glyco_trans_2-like"/>
</dbReference>
<accession>A0A429YUR3</accession>
<dbReference type="Gene3D" id="3.90.550.10">
    <property type="entry name" value="Spore Coat Polysaccharide Biosynthesis Protein SpsA, Chain A"/>
    <property type="match status" value="1"/>
</dbReference>
<dbReference type="GO" id="GO:0016757">
    <property type="term" value="F:glycosyltransferase activity"/>
    <property type="evidence" value="ECO:0007669"/>
    <property type="project" value="UniProtKB-KW"/>
</dbReference>
<dbReference type="EMBL" id="RWKW01000063">
    <property type="protein sequence ID" value="RST85172.1"/>
    <property type="molecule type" value="Genomic_DNA"/>
</dbReference>
<dbReference type="PANTHER" id="PTHR43179">
    <property type="entry name" value="RHAMNOSYLTRANSFERASE WBBL"/>
    <property type="match status" value="1"/>
</dbReference>
<proteinExistence type="inferred from homology"/>
<evidence type="ECO:0000256" key="1">
    <source>
        <dbReference type="ARBA" id="ARBA00006739"/>
    </source>
</evidence>
<keyword evidence="2" id="KW-0328">Glycosyltransferase</keyword>
<dbReference type="SUPFAM" id="SSF53448">
    <property type="entry name" value="Nucleotide-diphospho-sugar transferases"/>
    <property type="match status" value="1"/>
</dbReference>
<gene>
    <name evidence="5" type="ORF">EJC49_16980</name>
</gene>
<dbReference type="PANTHER" id="PTHR43179:SF12">
    <property type="entry name" value="GALACTOFURANOSYLTRANSFERASE GLFT2"/>
    <property type="match status" value="1"/>
</dbReference>
<feature type="domain" description="Glycosyltransferase 2-like" evidence="4">
    <location>
        <begin position="11"/>
        <end position="126"/>
    </location>
</feature>
<sequence>MPSPDDLLAVTIVVLSYNRRDALESNLAGLLRMVDENGCELVIVDNASTDGSVEMIRAAATGRTGVTALLNDRNLGVAGGRNAGWRAAGRDFILTIDDDTFVTTEAVGEMLSIMHRRPDMGIITPIILDARTKNKLYDYGEVEFRIGNFQGGCHMLRRSLLETVGYNDEACTFGGEELDLSIRVRAAGSDVVYTPRATVLHDGRVRYGKEGSDRRARWLYNFVRVHHKHFPLAAALPLSLRYLLSHLVAGLRANGLRAVPVLLGSGWRGLRDGRRQHVPVPPQVVRFYTNPTLRPDLGNVPLLHKLRRRVVR</sequence>
<evidence type="ECO:0000313" key="5">
    <source>
        <dbReference type="EMBL" id="RST85172.1"/>
    </source>
</evidence>
<evidence type="ECO:0000256" key="2">
    <source>
        <dbReference type="ARBA" id="ARBA00022676"/>
    </source>
</evidence>
<dbReference type="CDD" id="cd04186">
    <property type="entry name" value="GT_2_like_c"/>
    <property type="match status" value="1"/>
</dbReference>
<dbReference type="Pfam" id="PF00535">
    <property type="entry name" value="Glycos_transf_2"/>
    <property type="match status" value="1"/>
</dbReference>
<comment type="caution">
    <text evidence="5">The sequence shown here is derived from an EMBL/GenBank/DDBJ whole genome shotgun (WGS) entry which is preliminary data.</text>
</comment>
<dbReference type="AlphaFoldDB" id="A0A429YUR3"/>
<dbReference type="OrthoDB" id="9771846at2"/>
<evidence type="ECO:0000313" key="6">
    <source>
        <dbReference type="Proteomes" id="UP000278398"/>
    </source>
</evidence>
<evidence type="ECO:0000256" key="3">
    <source>
        <dbReference type="ARBA" id="ARBA00022679"/>
    </source>
</evidence>
<comment type="similarity">
    <text evidence="1">Belongs to the glycosyltransferase 2 family.</text>
</comment>
<name>A0A429YUR3_9HYPH</name>
<organism evidence="5 6">
    <name type="scientific">Aquibium carbonis</name>
    <dbReference type="NCBI Taxonomy" id="2495581"/>
    <lineage>
        <taxon>Bacteria</taxon>
        <taxon>Pseudomonadati</taxon>
        <taxon>Pseudomonadota</taxon>
        <taxon>Alphaproteobacteria</taxon>
        <taxon>Hyphomicrobiales</taxon>
        <taxon>Phyllobacteriaceae</taxon>
        <taxon>Aquibium</taxon>
    </lineage>
</organism>
<reference evidence="5 6" key="1">
    <citation type="submission" date="2018-12" db="EMBL/GenBank/DDBJ databases">
        <title>Mesorhizobium carbonis sp. nov., isolated from coal mine water.</title>
        <authorList>
            <person name="Xin W."/>
            <person name="Xu Z."/>
            <person name="Xiang F."/>
            <person name="Zhang J."/>
            <person name="Xi L."/>
            <person name="Liu J."/>
        </authorList>
    </citation>
    <scope>NUCLEOTIDE SEQUENCE [LARGE SCALE GENOMIC DNA]</scope>
    <source>
        <strain evidence="5 6">B2.3</strain>
    </source>
</reference>
<protein>
    <submittedName>
        <fullName evidence="5">Glycosyltransferase family 2 protein</fullName>
    </submittedName>
</protein>